<feature type="domain" description="Golvesin/Xly CBD-like" evidence="6">
    <location>
        <begin position="559"/>
        <end position="694"/>
    </location>
</feature>
<dbReference type="Gene3D" id="2.60.120.260">
    <property type="entry name" value="Galactose-binding domain-like"/>
    <property type="match status" value="1"/>
</dbReference>
<comment type="catalytic activity">
    <reaction evidence="1">
        <text>Hydrolysis of alpha-(2-&gt;3)-, alpha-(2-&gt;6)-, alpha-(2-&gt;8)- glycosidic linkages of terminal sialic acid residues in oligosaccharides, glycoproteins, glycolipids, colominic acid and synthetic substrates.</text>
        <dbReference type="EC" id="3.2.1.18"/>
    </reaction>
</comment>
<dbReference type="InterPro" id="IPR036278">
    <property type="entry name" value="Sialidase_sf"/>
</dbReference>
<proteinExistence type="inferred from homology"/>
<evidence type="ECO:0000313" key="7">
    <source>
        <dbReference type="EMBL" id="GAA2348821.1"/>
    </source>
</evidence>
<comment type="similarity">
    <text evidence="2">Belongs to the glycosyl hydrolase 33 family.</text>
</comment>
<feature type="chain" id="PRO_5047434140" description="exo-alpha-sialidase" evidence="4">
    <location>
        <begin position="29"/>
        <end position="696"/>
    </location>
</feature>
<evidence type="ECO:0000313" key="8">
    <source>
        <dbReference type="Proteomes" id="UP001501444"/>
    </source>
</evidence>
<sequence length="696" mass="74725">MTTIGRRTFTLGLAASAAAVIGGPSAFAAPQGDRRRPAEPFFDETTLWDSTVDPLVNYHVHGLVVLPDDTILVATEGRHEVCDAGPRDLVVRRSTDGGDTWQPTQTVVASVDGQSWGNPAFLADRVTGEVFLFYNLSLRLPENTSCSGDSAEMYVVSSRDGGRTWGEPSHLAGLFDAFPYTWALHSPGPGHGIQLDTGRLLLNVAHRRVIVGNTVEQRFYGVAGIYSDDHGRTWKATGEIPVSTGYPINEARIVQRRDGAVVINGRAASGGNRQRITAVSEDHGLTWSAPKLDGATGVFNAVDASVVRYTGGPRSREVDRLLFSRPDAPMRWNMTVSVSYDEGVSYRYSRVINPNRSYYSDLARLSDGTIVLVYGCDGDIASFPRRVAVARFNLAWLTQGRDNLARGPRLTEHTYDLGRSAPHATLRGGTVAVVREPTARGGARALYTPAAAGDSIEYPIDVLRPGDYELWLRYYRPVDGGTVAVAVDGRTPRVSTLDTTAESSDGYDVVRLDRLRLAHGRHGVRFTLAGPGRGGGTLISLDELSLIEAPAAADVRESVTVDNGEQGYQVVSGTWSAGTGVAGYYGSNYASHAAGTGSSVVRWRPALPAEDRYEVQVSYTAASNRATNAPYVVHHADGDTTVPVNQKVAGAADPRGGEWASLGVFRFLGGIDGRVELSDAADGFVVADAVRFVRQG</sequence>
<dbReference type="CDD" id="cd15482">
    <property type="entry name" value="Sialidase_non-viral"/>
    <property type="match status" value="1"/>
</dbReference>
<dbReference type="SUPFAM" id="SSF49785">
    <property type="entry name" value="Galactose-binding domain-like"/>
    <property type="match status" value="1"/>
</dbReference>
<dbReference type="Gene3D" id="2.120.10.10">
    <property type="match status" value="1"/>
</dbReference>
<dbReference type="InterPro" id="IPR006311">
    <property type="entry name" value="TAT_signal"/>
</dbReference>
<evidence type="ECO:0000256" key="2">
    <source>
        <dbReference type="ARBA" id="ARBA00009348"/>
    </source>
</evidence>
<feature type="domain" description="Sialidase" evidence="5">
    <location>
        <begin position="84"/>
        <end position="370"/>
    </location>
</feature>
<evidence type="ECO:0000256" key="4">
    <source>
        <dbReference type="SAM" id="SignalP"/>
    </source>
</evidence>
<dbReference type="RefSeq" id="WP_344613719.1">
    <property type="nucleotide sequence ID" value="NZ_BAAARV010000027.1"/>
</dbReference>
<dbReference type="PANTHER" id="PTHR10628:SF30">
    <property type="entry name" value="EXO-ALPHA-SIALIDASE"/>
    <property type="match status" value="1"/>
</dbReference>
<dbReference type="CDD" id="cd02795">
    <property type="entry name" value="CBM6-CBM35-CBM36_like"/>
    <property type="match status" value="1"/>
</dbReference>
<dbReference type="Proteomes" id="UP001501444">
    <property type="component" value="Unassembled WGS sequence"/>
</dbReference>
<name>A0ABN3GCX5_9ACTN</name>
<evidence type="ECO:0000256" key="3">
    <source>
        <dbReference type="ARBA" id="ARBA00012733"/>
    </source>
</evidence>
<dbReference type="InterPro" id="IPR008979">
    <property type="entry name" value="Galactose-bd-like_sf"/>
</dbReference>
<dbReference type="InterPro" id="IPR026856">
    <property type="entry name" value="Sialidase_fam"/>
</dbReference>
<reference evidence="7 8" key="1">
    <citation type="journal article" date="2019" name="Int. J. Syst. Evol. Microbiol.">
        <title>The Global Catalogue of Microorganisms (GCM) 10K type strain sequencing project: providing services to taxonomists for standard genome sequencing and annotation.</title>
        <authorList>
            <consortium name="The Broad Institute Genomics Platform"/>
            <consortium name="The Broad Institute Genome Sequencing Center for Infectious Disease"/>
            <person name="Wu L."/>
            <person name="Ma J."/>
        </authorList>
    </citation>
    <scope>NUCLEOTIDE SEQUENCE [LARGE SCALE GENOMIC DNA]</scope>
    <source>
        <strain evidence="7 8">JCM 3272</strain>
    </source>
</reference>
<dbReference type="PANTHER" id="PTHR10628">
    <property type="entry name" value="SIALIDASE"/>
    <property type="match status" value="1"/>
</dbReference>
<dbReference type="SUPFAM" id="SSF50939">
    <property type="entry name" value="Sialidases"/>
    <property type="match status" value="1"/>
</dbReference>
<dbReference type="EC" id="3.2.1.18" evidence="3"/>
<keyword evidence="8" id="KW-1185">Reference proteome</keyword>
<evidence type="ECO:0000259" key="6">
    <source>
        <dbReference type="Pfam" id="PF25275"/>
    </source>
</evidence>
<evidence type="ECO:0000256" key="1">
    <source>
        <dbReference type="ARBA" id="ARBA00000427"/>
    </source>
</evidence>
<dbReference type="PROSITE" id="PS51318">
    <property type="entry name" value="TAT"/>
    <property type="match status" value="1"/>
</dbReference>
<dbReference type="InterPro" id="IPR033803">
    <property type="entry name" value="CBD-like_Golvesin-Xly"/>
</dbReference>
<keyword evidence="4" id="KW-0732">Signal</keyword>
<accession>A0ABN3GCX5</accession>
<comment type="caution">
    <text evidence="7">The sequence shown here is derived from an EMBL/GenBank/DDBJ whole genome shotgun (WGS) entry which is preliminary data.</text>
</comment>
<evidence type="ECO:0000259" key="5">
    <source>
        <dbReference type="Pfam" id="PF13088"/>
    </source>
</evidence>
<organism evidence="7 8">
    <name type="scientific">Dactylosporangium salmoneum</name>
    <dbReference type="NCBI Taxonomy" id="53361"/>
    <lineage>
        <taxon>Bacteria</taxon>
        <taxon>Bacillati</taxon>
        <taxon>Actinomycetota</taxon>
        <taxon>Actinomycetes</taxon>
        <taxon>Micromonosporales</taxon>
        <taxon>Micromonosporaceae</taxon>
        <taxon>Dactylosporangium</taxon>
    </lineage>
</organism>
<dbReference type="EMBL" id="BAAARV010000027">
    <property type="protein sequence ID" value="GAA2348821.1"/>
    <property type="molecule type" value="Genomic_DNA"/>
</dbReference>
<gene>
    <name evidence="7" type="ORF">GCM10010170_037670</name>
</gene>
<feature type="signal peptide" evidence="4">
    <location>
        <begin position="1"/>
        <end position="28"/>
    </location>
</feature>
<dbReference type="Pfam" id="PF25275">
    <property type="entry name" value="Golvesin_C"/>
    <property type="match status" value="1"/>
</dbReference>
<dbReference type="Pfam" id="PF13088">
    <property type="entry name" value="BNR_2"/>
    <property type="match status" value="1"/>
</dbReference>
<dbReference type="InterPro" id="IPR011040">
    <property type="entry name" value="Sialidase"/>
</dbReference>
<protein>
    <recommendedName>
        <fullName evidence="3">exo-alpha-sialidase</fullName>
        <ecNumber evidence="3">3.2.1.18</ecNumber>
    </recommendedName>
</protein>